<dbReference type="AlphaFoldDB" id="A0A1H1SK18"/>
<reference evidence="2 3" key="1">
    <citation type="submission" date="2016-10" db="EMBL/GenBank/DDBJ databases">
        <authorList>
            <person name="de Groot N.N."/>
        </authorList>
    </citation>
    <scope>NUCLEOTIDE SEQUENCE [LARGE SCALE GENOMIC DNA]</scope>
    <source>
        <strain evidence="2 3">DSM 21800</strain>
    </source>
</reference>
<dbReference type="OrthoDB" id="9813282at2"/>
<accession>A0A1H1SK18</accession>
<protein>
    <submittedName>
        <fullName evidence="2">Uncharacterized domain 1-containing protein</fullName>
    </submittedName>
</protein>
<dbReference type="STRING" id="630515.SAMN04489812_2045"/>
<dbReference type="Gene3D" id="3.10.129.10">
    <property type="entry name" value="Hotdog Thioesterase"/>
    <property type="match status" value="1"/>
</dbReference>
<sequence>MVLAVADGAAPRSGLFWASIEGRAPVPPAARTLGFTFLEADPDNGTIRLEFDGSPDFTNPRGEILGGFLAAMLYDTVGPALLATIGANEFIETDDLAVSFHHPARPGTITGHGEIVDRDNRQVSLAARLWDHTGTLVASATAHARVVPLQRPEGVDRDRPKTD</sequence>
<evidence type="ECO:0000313" key="2">
    <source>
        <dbReference type="EMBL" id="SDS48335.1"/>
    </source>
</evidence>
<name>A0A1H1SK18_9ACTN</name>
<dbReference type="Proteomes" id="UP000199103">
    <property type="component" value="Chromosome I"/>
</dbReference>
<dbReference type="InterPro" id="IPR006683">
    <property type="entry name" value="Thioestr_dom"/>
</dbReference>
<organism evidence="2 3">
    <name type="scientific">Microlunatus soli</name>
    <dbReference type="NCBI Taxonomy" id="630515"/>
    <lineage>
        <taxon>Bacteria</taxon>
        <taxon>Bacillati</taxon>
        <taxon>Actinomycetota</taxon>
        <taxon>Actinomycetes</taxon>
        <taxon>Propionibacteriales</taxon>
        <taxon>Propionibacteriaceae</taxon>
        <taxon>Microlunatus</taxon>
    </lineage>
</organism>
<evidence type="ECO:0000313" key="3">
    <source>
        <dbReference type="Proteomes" id="UP000199103"/>
    </source>
</evidence>
<proteinExistence type="predicted"/>
<keyword evidence="3" id="KW-1185">Reference proteome</keyword>
<dbReference type="Pfam" id="PF03061">
    <property type="entry name" value="4HBT"/>
    <property type="match status" value="1"/>
</dbReference>
<dbReference type="SUPFAM" id="SSF54637">
    <property type="entry name" value="Thioesterase/thiol ester dehydrase-isomerase"/>
    <property type="match status" value="1"/>
</dbReference>
<evidence type="ECO:0000259" key="1">
    <source>
        <dbReference type="Pfam" id="PF03061"/>
    </source>
</evidence>
<dbReference type="CDD" id="cd03443">
    <property type="entry name" value="PaaI_thioesterase"/>
    <property type="match status" value="1"/>
</dbReference>
<dbReference type="EMBL" id="LT629772">
    <property type="protein sequence ID" value="SDS48335.1"/>
    <property type="molecule type" value="Genomic_DNA"/>
</dbReference>
<feature type="domain" description="Thioesterase" evidence="1">
    <location>
        <begin position="67"/>
        <end position="137"/>
    </location>
</feature>
<dbReference type="InterPro" id="IPR029069">
    <property type="entry name" value="HotDog_dom_sf"/>
</dbReference>
<gene>
    <name evidence="2" type="ORF">SAMN04489812_2045</name>
</gene>